<comment type="subunit">
    <text evidence="12">Homotetramer.</text>
</comment>
<feature type="binding site" evidence="12">
    <location>
        <position position="17"/>
    </location>
    <ligand>
        <name>CTP</name>
        <dbReference type="ChEBI" id="CHEBI:37563"/>
        <note>allosteric inhibitor</note>
    </ligand>
</feature>
<feature type="binding site" evidence="12">
    <location>
        <begin position="190"/>
        <end position="195"/>
    </location>
    <ligand>
        <name>UTP</name>
        <dbReference type="ChEBI" id="CHEBI:46398"/>
    </ligand>
</feature>
<feature type="binding site" evidence="12">
    <location>
        <position position="356"/>
    </location>
    <ligand>
        <name>L-glutamine</name>
        <dbReference type="ChEBI" id="CHEBI:58359"/>
    </ligand>
</feature>
<sequence>MPDHQTRYIFVTGGVVSALGKGIAAASLGAILESRGLKVHMIKLDPYINVDAGTMSPFQHGEVFVTEDGAETDLDLGHYERYLRAKTSKNSNVTTGQIYRNVLDKERRGDYLGKTVQVIPHITDEIQNAVKRGGAGCDICLVEIGGTVGDIEGLPFLESIRQMQVELGRKHTMFMHLTLVPYIKAAGEMKTKPTQHSVKELRTIGIQPDVLLCRTDRALPESERRKIAMFTNVPIRAVISAVDLDDIYKIPGWLHQQGLDELVIEHFGLTDCHKADLREWDDLVEKRLVSDTEVNVAMVGKYVDLADAYKSLNEALIHAGLHTGTKVKIRYIDSEQVESQGARVLQGADAILVPGGFGERGVEGKIIAARHARENQIPYLGICLGMQVACIEYARNVVGLKDAHSTEFSPKSAHPVIAMITEWKDASGKVEKRSAKSDKGGTMRLGAQACKLKAGSKSRELYNAEVIHERHRHRYEFNNNYREPLAAKGMQFVGVSENEELVEIIELPEHPFFVAVQFHPEFTSTPREGHPLFKGFVSMAREHHLAHQAKA</sequence>
<comment type="caution">
    <text evidence="15">The sequence shown here is derived from an EMBL/GenBank/DDBJ whole genome shotgun (WGS) entry which is preliminary data.</text>
</comment>
<keyword evidence="5 12" id="KW-0547">Nucleotide-binding</keyword>
<evidence type="ECO:0000256" key="8">
    <source>
        <dbReference type="ARBA" id="ARBA00022962"/>
    </source>
</evidence>
<protein>
    <recommendedName>
        <fullName evidence="12">CTP synthase</fullName>
        <ecNumber evidence="12">6.3.4.2</ecNumber>
    </recommendedName>
    <alternativeName>
        <fullName evidence="12">Cytidine 5'-triphosphate synthase</fullName>
    </alternativeName>
    <alternativeName>
        <fullName evidence="12">Cytidine triphosphate synthetase</fullName>
        <shortName evidence="12">CTP synthetase</shortName>
        <shortName evidence="12">CTPS</shortName>
    </alternativeName>
    <alternativeName>
        <fullName evidence="12">UTP--ammonia ligase</fullName>
    </alternativeName>
</protein>
<dbReference type="NCBIfam" id="NF003792">
    <property type="entry name" value="PRK05380.1"/>
    <property type="match status" value="1"/>
</dbReference>
<dbReference type="PROSITE" id="PS51273">
    <property type="entry name" value="GATASE_TYPE_1"/>
    <property type="match status" value="1"/>
</dbReference>
<evidence type="ECO:0000256" key="5">
    <source>
        <dbReference type="ARBA" id="ARBA00022741"/>
    </source>
</evidence>
<name>A0A3N0VEN0_9GAMM</name>
<comment type="activity regulation">
    <text evidence="12">Allosterically activated by GTP, when glutamine is the substrate; GTP has no effect on the reaction when ammonia is the substrate. The allosteric effector GTP functions by stabilizing the protein conformation that binds the tetrahedral intermediate(s) formed during glutamine hydrolysis. Inhibited by the product CTP, via allosteric rather than competitive inhibition.</text>
</comment>
<dbReference type="CDD" id="cd03113">
    <property type="entry name" value="CTPS_N"/>
    <property type="match status" value="1"/>
</dbReference>
<comment type="caution">
    <text evidence="12">Lacks conserved residue(s) required for the propagation of feature annotation.</text>
</comment>
<evidence type="ECO:0000256" key="11">
    <source>
        <dbReference type="ARBA" id="ARBA00059148"/>
    </source>
</evidence>
<comment type="function">
    <text evidence="11 12">Catalyzes the ATP-dependent amination of UTP to CTP with either L-glutamine or ammonia as the source of nitrogen. Regulates intracellular CTP levels through interactions with the four ribonucleotide triphosphates.</text>
</comment>
<keyword evidence="7 12" id="KW-0460">Magnesium</keyword>
<feature type="region of interest" description="Amidoligase domain" evidence="12">
    <location>
        <begin position="1"/>
        <end position="269"/>
    </location>
</feature>
<dbReference type="RefSeq" id="WP_123211580.1">
    <property type="nucleotide sequence ID" value="NZ_RJVO01000003.1"/>
</dbReference>
<feature type="binding site" evidence="12">
    <location>
        <begin position="190"/>
        <end position="195"/>
    </location>
    <ligand>
        <name>CTP</name>
        <dbReference type="ChEBI" id="CHEBI:37563"/>
        <note>allosteric inhibitor</note>
    </ligand>
</feature>
<dbReference type="GO" id="GO:0097268">
    <property type="term" value="C:cytoophidium"/>
    <property type="evidence" value="ECO:0007669"/>
    <property type="project" value="UniProtKB-ARBA"/>
</dbReference>
<dbReference type="UniPathway" id="UPA00159">
    <property type="reaction ID" value="UER00277"/>
</dbReference>
<dbReference type="AlphaFoldDB" id="A0A3N0VEN0"/>
<feature type="active site" evidence="12">
    <location>
        <position position="519"/>
    </location>
</feature>
<keyword evidence="3 12" id="KW-0436">Ligase</keyword>
<keyword evidence="16" id="KW-1185">Reference proteome</keyword>
<dbReference type="InterPro" id="IPR004468">
    <property type="entry name" value="CTP_synthase"/>
</dbReference>
<evidence type="ECO:0000256" key="4">
    <source>
        <dbReference type="ARBA" id="ARBA00022723"/>
    </source>
</evidence>
<dbReference type="PANTHER" id="PTHR11550:SF0">
    <property type="entry name" value="CTP SYNTHASE-RELATED"/>
    <property type="match status" value="1"/>
</dbReference>
<proteinExistence type="inferred from homology"/>
<evidence type="ECO:0000259" key="14">
    <source>
        <dbReference type="Pfam" id="PF06418"/>
    </source>
</evidence>
<dbReference type="HAMAP" id="MF_01227">
    <property type="entry name" value="PyrG"/>
    <property type="match status" value="1"/>
</dbReference>
<dbReference type="GO" id="GO:0004359">
    <property type="term" value="F:glutaminase activity"/>
    <property type="evidence" value="ECO:0007669"/>
    <property type="project" value="RHEA"/>
</dbReference>
<dbReference type="InterPro" id="IPR017926">
    <property type="entry name" value="GATASE"/>
</dbReference>
<dbReference type="NCBIfam" id="TIGR00337">
    <property type="entry name" value="PyrG"/>
    <property type="match status" value="1"/>
</dbReference>
<dbReference type="GO" id="GO:0046872">
    <property type="term" value="F:metal ion binding"/>
    <property type="evidence" value="ECO:0007669"/>
    <property type="project" value="UniProtKB-KW"/>
</dbReference>
<dbReference type="CDD" id="cd01746">
    <property type="entry name" value="GATase1_CTP_Synthase"/>
    <property type="match status" value="1"/>
</dbReference>
<feature type="binding site" evidence="12">
    <location>
        <position position="474"/>
    </location>
    <ligand>
        <name>L-glutamine</name>
        <dbReference type="ChEBI" id="CHEBI:58359"/>
    </ligand>
</feature>
<dbReference type="GO" id="GO:0003883">
    <property type="term" value="F:CTP synthase activity"/>
    <property type="evidence" value="ECO:0007669"/>
    <property type="project" value="UniProtKB-UniRule"/>
</dbReference>
<dbReference type="EC" id="6.3.4.2" evidence="12"/>
<dbReference type="Pfam" id="PF00117">
    <property type="entry name" value="GATase"/>
    <property type="match status" value="1"/>
</dbReference>
<dbReference type="Gene3D" id="3.40.50.300">
    <property type="entry name" value="P-loop containing nucleotide triphosphate hydrolases"/>
    <property type="match status" value="1"/>
</dbReference>
<dbReference type="InterPro" id="IPR017456">
    <property type="entry name" value="CTP_synthase_N"/>
</dbReference>
<feature type="binding site" evidence="12">
    <location>
        <position position="226"/>
    </location>
    <ligand>
        <name>CTP</name>
        <dbReference type="ChEBI" id="CHEBI:37563"/>
        <note>allosteric inhibitor</note>
    </ligand>
</feature>
<dbReference type="InterPro" id="IPR033828">
    <property type="entry name" value="GATase1_CTP_Synthase"/>
</dbReference>
<dbReference type="GO" id="GO:0042802">
    <property type="term" value="F:identical protein binding"/>
    <property type="evidence" value="ECO:0007669"/>
    <property type="project" value="TreeGrafter"/>
</dbReference>
<keyword evidence="6 12" id="KW-0067">ATP-binding</keyword>
<evidence type="ECO:0000256" key="7">
    <source>
        <dbReference type="ARBA" id="ARBA00022842"/>
    </source>
</evidence>
<comment type="catalytic activity">
    <reaction evidence="10 12">
        <text>UTP + L-glutamine + ATP + H2O = CTP + L-glutamate + ADP + phosphate + 2 H(+)</text>
        <dbReference type="Rhea" id="RHEA:26426"/>
        <dbReference type="ChEBI" id="CHEBI:15377"/>
        <dbReference type="ChEBI" id="CHEBI:15378"/>
        <dbReference type="ChEBI" id="CHEBI:29985"/>
        <dbReference type="ChEBI" id="CHEBI:30616"/>
        <dbReference type="ChEBI" id="CHEBI:37563"/>
        <dbReference type="ChEBI" id="CHEBI:43474"/>
        <dbReference type="ChEBI" id="CHEBI:46398"/>
        <dbReference type="ChEBI" id="CHEBI:58359"/>
        <dbReference type="ChEBI" id="CHEBI:456216"/>
        <dbReference type="EC" id="6.3.4.2"/>
    </reaction>
</comment>
<dbReference type="InterPro" id="IPR029062">
    <property type="entry name" value="Class_I_gatase-like"/>
</dbReference>
<dbReference type="SUPFAM" id="SSF52317">
    <property type="entry name" value="Class I glutamine amidotransferase-like"/>
    <property type="match status" value="1"/>
</dbReference>
<evidence type="ECO:0000256" key="6">
    <source>
        <dbReference type="ARBA" id="ARBA00022840"/>
    </source>
</evidence>
<feature type="binding site" evidence="12">
    <location>
        <position position="17"/>
    </location>
    <ligand>
        <name>UTP</name>
        <dbReference type="ChEBI" id="CHEBI:46398"/>
    </ligand>
</feature>
<dbReference type="GO" id="GO:0005524">
    <property type="term" value="F:ATP binding"/>
    <property type="evidence" value="ECO:0007669"/>
    <property type="project" value="UniProtKB-KW"/>
</dbReference>
<dbReference type="Gene3D" id="3.40.50.880">
    <property type="match status" value="1"/>
</dbReference>
<dbReference type="InParanoid" id="A0A3N0VEN0"/>
<dbReference type="PANTHER" id="PTHR11550">
    <property type="entry name" value="CTP SYNTHASE"/>
    <property type="match status" value="1"/>
</dbReference>
<evidence type="ECO:0000259" key="13">
    <source>
        <dbReference type="Pfam" id="PF00117"/>
    </source>
</evidence>
<keyword evidence="4 12" id="KW-0479">Metal-binding</keyword>
<feature type="binding site" evidence="12">
    <location>
        <begin position="18"/>
        <end position="23"/>
    </location>
    <ligand>
        <name>ATP</name>
        <dbReference type="ChEBI" id="CHEBI:30616"/>
    </ligand>
</feature>
<keyword evidence="8 12" id="KW-0315">Glutamine amidotransferase</keyword>
<dbReference type="FunFam" id="3.40.50.880:FF:000002">
    <property type="entry name" value="CTP synthase"/>
    <property type="match status" value="1"/>
</dbReference>
<evidence type="ECO:0000256" key="12">
    <source>
        <dbReference type="HAMAP-Rule" id="MF_01227"/>
    </source>
</evidence>
<comment type="miscellaneous">
    <text evidence="12">CTPSs have evolved a hybrid strategy for distinguishing between UTP and CTP. The overlapping regions of the product feedback inhibitory and substrate sites recognize a common feature in both compounds, the triphosphate moiety. To differentiate isosteric substrate and product pyrimidine rings, an additional pocket far from the expected kinase/ligase catalytic site, specifically recognizes the cytosine and ribose portions of the product inhibitor.</text>
</comment>
<comment type="catalytic activity">
    <reaction evidence="12">
        <text>UTP + NH4(+) + ATP = CTP + ADP + phosphate + 2 H(+)</text>
        <dbReference type="Rhea" id="RHEA:16597"/>
        <dbReference type="ChEBI" id="CHEBI:15378"/>
        <dbReference type="ChEBI" id="CHEBI:28938"/>
        <dbReference type="ChEBI" id="CHEBI:30616"/>
        <dbReference type="ChEBI" id="CHEBI:37563"/>
        <dbReference type="ChEBI" id="CHEBI:43474"/>
        <dbReference type="ChEBI" id="CHEBI:46398"/>
        <dbReference type="ChEBI" id="CHEBI:456216"/>
    </reaction>
</comment>
<dbReference type="Proteomes" id="UP000282106">
    <property type="component" value="Unassembled WGS sequence"/>
</dbReference>
<gene>
    <name evidence="12" type="primary">pyrG</name>
    <name evidence="15" type="ORF">ED208_09200</name>
</gene>
<feature type="domain" description="Glutamine amidotransferase" evidence="13">
    <location>
        <begin position="305"/>
        <end position="538"/>
    </location>
</feature>
<evidence type="ECO:0000256" key="10">
    <source>
        <dbReference type="ARBA" id="ARBA00047781"/>
    </source>
</evidence>
<dbReference type="Pfam" id="PF06418">
    <property type="entry name" value="CTP_synth_N"/>
    <property type="match status" value="1"/>
</dbReference>
<feature type="active site" description="Nucleophile; for glutamine hydrolysis" evidence="12">
    <location>
        <position position="383"/>
    </location>
</feature>
<feature type="binding site" evidence="12">
    <location>
        <position position="75"/>
    </location>
    <ligand>
        <name>ATP</name>
        <dbReference type="ChEBI" id="CHEBI:30616"/>
    </ligand>
</feature>
<evidence type="ECO:0000256" key="1">
    <source>
        <dbReference type="ARBA" id="ARBA00005171"/>
    </source>
</evidence>
<feature type="active site" evidence="12">
    <location>
        <position position="521"/>
    </location>
</feature>
<dbReference type="GO" id="GO:0044210">
    <property type="term" value="P:'de novo' CTP biosynthetic process"/>
    <property type="evidence" value="ECO:0007669"/>
    <property type="project" value="UniProtKB-UniRule"/>
</dbReference>
<dbReference type="FunCoup" id="A0A3N0VEN0">
    <property type="interactions" value="487"/>
</dbReference>
<feature type="domain" description="CTP synthase N-terminal" evidence="14">
    <location>
        <begin position="7"/>
        <end position="269"/>
    </location>
</feature>
<dbReference type="GO" id="GO:0005829">
    <property type="term" value="C:cytosol"/>
    <property type="evidence" value="ECO:0007669"/>
    <property type="project" value="TreeGrafter"/>
</dbReference>
<dbReference type="GO" id="GO:0019856">
    <property type="term" value="P:pyrimidine nucleobase biosynthetic process"/>
    <property type="evidence" value="ECO:0007669"/>
    <property type="project" value="TreeGrafter"/>
</dbReference>
<accession>A0A3N0VEN0</accession>
<evidence type="ECO:0000256" key="3">
    <source>
        <dbReference type="ARBA" id="ARBA00022598"/>
    </source>
</evidence>
<feature type="binding site" evidence="12">
    <location>
        <position position="244"/>
    </location>
    <ligand>
        <name>ATP</name>
        <dbReference type="ChEBI" id="CHEBI:30616"/>
    </ligand>
</feature>
<dbReference type="FunFam" id="3.40.50.300:FF:000009">
    <property type="entry name" value="CTP synthase"/>
    <property type="match status" value="1"/>
</dbReference>
<reference evidence="15 16" key="1">
    <citation type="submission" date="2018-10" db="EMBL/GenBank/DDBJ databases">
        <authorList>
            <person name="Chen W.-M."/>
        </authorList>
    </citation>
    <scope>NUCLEOTIDE SEQUENCE [LARGE SCALE GENOMIC DNA]</scope>
    <source>
        <strain evidence="15 16">THS-13</strain>
    </source>
</reference>
<evidence type="ECO:0000256" key="9">
    <source>
        <dbReference type="ARBA" id="ARBA00022975"/>
    </source>
</evidence>
<dbReference type="SUPFAM" id="SSF52540">
    <property type="entry name" value="P-loop containing nucleoside triphosphate hydrolases"/>
    <property type="match status" value="1"/>
</dbReference>
<comment type="catalytic activity">
    <reaction evidence="12">
        <text>L-glutamine + H2O = L-glutamate + NH4(+)</text>
        <dbReference type="Rhea" id="RHEA:15889"/>
        <dbReference type="ChEBI" id="CHEBI:15377"/>
        <dbReference type="ChEBI" id="CHEBI:28938"/>
        <dbReference type="ChEBI" id="CHEBI:29985"/>
        <dbReference type="ChEBI" id="CHEBI:58359"/>
    </reaction>
</comment>
<evidence type="ECO:0000313" key="15">
    <source>
        <dbReference type="EMBL" id="ROH91125.1"/>
    </source>
</evidence>
<feature type="binding site" evidence="12">
    <location>
        <begin position="150"/>
        <end position="152"/>
    </location>
    <ligand>
        <name>CTP</name>
        <dbReference type="ChEBI" id="CHEBI:37563"/>
        <note>allosteric inhibitor</note>
    </ligand>
</feature>
<dbReference type="InterPro" id="IPR027417">
    <property type="entry name" value="P-loop_NTPase"/>
</dbReference>
<evidence type="ECO:0000256" key="2">
    <source>
        <dbReference type="ARBA" id="ARBA00007533"/>
    </source>
</evidence>
<feature type="binding site" evidence="12">
    <location>
        <position position="226"/>
    </location>
    <ligand>
        <name>UTP</name>
        <dbReference type="ChEBI" id="CHEBI:46398"/>
    </ligand>
</feature>
<dbReference type="EMBL" id="RJVO01000003">
    <property type="protein sequence ID" value="ROH91125.1"/>
    <property type="molecule type" value="Genomic_DNA"/>
</dbReference>
<comment type="pathway">
    <text evidence="1 12">Pyrimidine metabolism; CTP biosynthesis via de novo pathway; CTP from UDP: step 2/2.</text>
</comment>
<comment type="similarity">
    <text evidence="2 12">Belongs to the CTP synthase family.</text>
</comment>
<keyword evidence="9 12" id="KW-0665">Pyrimidine biosynthesis</keyword>
<feature type="binding site" evidence="12">
    <location>
        <position position="143"/>
    </location>
    <ligand>
        <name>Mg(2+)</name>
        <dbReference type="ChEBI" id="CHEBI:18420"/>
    </ligand>
</feature>
<evidence type="ECO:0000313" key="16">
    <source>
        <dbReference type="Proteomes" id="UP000282106"/>
    </source>
</evidence>
<feature type="binding site" evidence="12">
    <location>
        <position position="75"/>
    </location>
    <ligand>
        <name>Mg(2+)</name>
        <dbReference type="ChEBI" id="CHEBI:18420"/>
    </ligand>
</feature>
<feature type="binding site" evidence="12">
    <location>
        <position position="407"/>
    </location>
    <ligand>
        <name>L-glutamine</name>
        <dbReference type="ChEBI" id="CHEBI:58359"/>
    </ligand>
</feature>
<organism evidence="15 16">
    <name type="scientific">Stagnimonas aquatica</name>
    <dbReference type="NCBI Taxonomy" id="2689987"/>
    <lineage>
        <taxon>Bacteria</taxon>
        <taxon>Pseudomonadati</taxon>
        <taxon>Pseudomonadota</taxon>
        <taxon>Gammaproteobacteria</taxon>
        <taxon>Nevskiales</taxon>
        <taxon>Nevskiaceae</taxon>
        <taxon>Stagnimonas</taxon>
    </lineage>
</organism>
<feature type="binding site" evidence="12">
    <location>
        <begin position="384"/>
        <end position="387"/>
    </location>
    <ligand>
        <name>L-glutamine</name>
        <dbReference type="ChEBI" id="CHEBI:58359"/>
    </ligand>
</feature>